<keyword evidence="4" id="KW-1185">Reference proteome</keyword>
<keyword evidence="2" id="KW-0732">Signal</keyword>
<evidence type="ECO:0000256" key="1">
    <source>
        <dbReference type="SAM" id="MobiDB-lite"/>
    </source>
</evidence>
<proteinExistence type="predicted"/>
<feature type="compositionally biased region" description="Basic and acidic residues" evidence="1">
    <location>
        <begin position="1531"/>
        <end position="1541"/>
    </location>
</feature>
<evidence type="ECO:0000313" key="4">
    <source>
        <dbReference type="Proteomes" id="UP000287394"/>
    </source>
</evidence>
<gene>
    <name evidence="3" type="ORF">CCAX7_36560</name>
</gene>
<accession>A0A402D1H2</accession>
<protein>
    <submittedName>
        <fullName evidence="3">Uncharacterized protein</fullName>
    </submittedName>
</protein>
<sequence length="1617" mass="175995">MSKSIRKHRKSQFRNTGTAVLVATALIAPHISAQAADAPAPAEAPAAAPAPTPPAAADLATLATETKAAQDAYNIAKIQRDAAKAVIAAMPAATPDLDATANTIDKLGGAAKALTTIPQVAAKDINALNGALVAYSAAPPADEAISHADALTKAAAVVSTGHNLTAAQQAAVDNATTIVKDIKALQADITTSIVGVDAKTILLTKVAGGADYATALVASLDGNLSALTTHGVAIYSDDFLKSTDIPTLRDGLVVALKPIYDEEQRRVLLTQQASAFFKAAATNASSSNYDAAIAKLKPKVLTIIPALPTMPALIVTDLNDHANKLDQLTAKVKEQLKLPPDVRKIPETANEIADARTAIDTCRTIVSSWIPLNKLWTAQGVAMKDANTAIAVNLDSAQTNEAASLLRLSDALAGDVQNFVQDQVSLYYFTDVPRIVKALNTSADIFNKDATNGPALVRKTRDALTQADADLAGQIAAINDLRARKQAVIAEIQQVNATAAAQTRRAALAQAEYDRVTKQEAAISTQLQNTTLTQAVKDNLTAQDNDLKAQQTAQGAVRDAAQTAATQAAQDKQSLQDEQSALPLKLQVATDTLHQAQITVAATRKQNEILAQQASDAFVDFRDNTPYYFAPADVSSNDPAHRVIIFAYPDSKTIFLRGLQSDIDDVKEMIAGFDKPAPQARISLWSMQLNGSNTNKMNNALFWIDSTLRDLRGNLTLVQDLLRDSVNAEVNHVEAITYEATHQAYDYLKTNDSKTGLPLSPPLDNSETSQGLIDRLARYYYYPDEIRKALGYPVDIPADTEHLATALVDFRLARDYYAKARYSDIAANEIKDKAKKSRYEAAREQSLRRGGMYFQHALDALEMAPRQRHYLVKEFTIAPWDTFTCAKEIDCLKERAAEIAQLIHSQANSTAYDNIFELKSGHRDELADQWATVRVPERETLVERKFDEIIWALHHRLGVRCEENPDGIYVPEDRLTASDDDCCILKTLPQGDQLASLSRLTRLTLPDPARGTTLGEILFELSLGKRRSRENILRNFLLELNDAYPNSAASNSQVALRSFIDDLGAQYGDEQVLGTGLHSNGSTGAYPSFPRTIFGALATRVPSEDNNHEMTSNQLEILSALQVKVRASAAMEVRRILRQISDIPNTVPDKTQASQLLRLQYIPLVGWLNEKQIASQNKALSAKILPGDWFNKGLEVLSAGASHTPPLDQSNFVALGTDVAHQFDQNAWELTKLTWQRNALSSATPRVAAADDMIKRMIIVAEDDLDHYFVQPALWQLQYETHISDVQFGVIQRESLLCTNRLVARLDPSATANPQLPADDNVLDSAQQLGQIAQQYIEDQRAAKLNVTVPFAIGGLSNIFTNISKTNAWRLAGVVSLLGDLAAQPQQPKGEIYSVNTGNMFQVTPIFDPSGQALRFKFDFIASTRLTEPDGTVSAQIPRVERHAVNTEVQLTNLEFREISRFQANSQVGVPEQKAGGIPGLNRLPLLKDLPIIGYFTRTGGVKSTQQESLIFAQTSIYPTVGDIVGLLTDENPREDIDPRAPLDLQPPTAATPDPEKAPAPLIDPLVNTMNNHININHPVLSETVINHNEKTTIYNNHRTIIKGRTLAPPPPAIYGK</sequence>
<feature type="region of interest" description="Disordered" evidence="1">
    <location>
        <begin position="1530"/>
        <end position="1559"/>
    </location>
</feature>
<dbReference type="EMBL" id="AP025739">
    <property type="protein sequence ID" value="BDI31605.1"/>
    <property type="molecule type" value="Genomic_DNA"/>
</dbReference>
<organism evidence="3 4">
    <name type="scientific">Capsulimonas corticalis</name>
    <dbReference type="NCBI Taxonomy" id="2219043"/>
    <lineage>
        <taxon>Bacteria</taxon>
        <taxon>Bacillati</taxon>
        <taxon>Armatimonadota</taxon>
        <taxon>Armatimonadia</taxon>
        <taxon>Capsulimonadales</taxon>
        <taxon>Capsulimonadaceae</taxon>
        <taxon>Capsulimonas</taxon>
    </lineage>
</organism>
<evidence type="ECO:0000256" key="2">
    <source>
        <dbReference type="SAM" id="SignalP"/>
    </source>
</evidence>
<evidence type="ECO:0000313" key="3">
    <source>
        <dbReference type="EMBL" id="BDI31605.1"/>
    </source>
</evidence>
<name>A0A402D1H2_9BACT</name>
<dbReference type="Proteomes" id="UP000287394">
    <property type="component" value="Chromosome"/>
</dbReference>
<dbReference type="KEGG" id="ccot:CCAX7_36560"/>
<feature type="chain" id="PRO_5043366268" evidence="2">
    <location>
        <begin position="36"/>
        <end position="1617"/>
    </location>
</feature>
<dbReference type="RefSeq" id="WP_119323335.1">
    <property type="nucleotide sequence ID" value="NZ_AP025739.1"/>
</dbReference>
<dbReference type="OrthoDB" id="292685at2"/>
<feature type="signal peptide" evidence="2">
    <location>
        <begin position="1"/>
        <end position="35"/>
    </location>
</feature>
<reference evidence="3 4" key="1">
    <citation type="journal article" date="2019" name="Int. J. Syst. Evol. Microbiol.">
        <title>Capsulimonas corticalis gen. nov., sp. nov., an aerobic capsulated bacterium, of a novel bacterial order, Capsulimonadales ord. nov., of the class Armatimonadia of the phylum Armatimonadetes.</title>
        <authorList>
            <person name="Li J."/>
            <person name="Kudo C."/>
            <person name="Tonouchi A."/>
        </authorList>
    </citation>
    <scope>NUCLEOTIDE SEQUENCE [LARGE SCALE GENOMIC DNA]</scope>
    <source>
        <strain evidence="3 4">AX-7</strain>
    </source>
</reference>